<dbReference type="Gene3D" id="3.40.50.720">
    <property type="entry name" value="NAD(P)-binding Rossmann-like Domain"/>
    <property type="match status" value="1"/>
</dbReference>
<dbReference type="Pfam" id="PF00106">
    <property type="entry name" value="adh_short"/>
    <property type="match status" value="1"/>
</dbReference>
<comment type="caution">
    <text evidence="5">The sequence shown here is derived from an EMBL/GenBank/DDBJ whole genome shotgun (WGS) entry which is preliminary data.</text>
</comment>
<dbReference type="SUPFAM" id="SSF51735">
    <property type="entry name" value="NAD(P)-binding Rossmann-fold domains"/>
    <property type="match status" value="1"/>
</dbReference>
<dbReference type="InterPro" id="IPR057326">
    <property type="entry name" value="KR_dom"/>
</dbReference>
<protein>
    <submittedName>
        <fullName evidence="5">Oxidoreductase, short chain dehydrogenase/reductase family protein</fullName>
    </submittedName>
</protein>
<dbReference type="InterPro" id="IPR036291">
    <property type="entry name" value="NAD(P)-bd_dom_sf"/>
</dbReference>
<evidence type="ECO:0000256" key="3">
    <source>
        <dbReference type="RuleBase" id="RU000363"/>
    </source>
</evidence>
<dbReference type="InterPro" id="IPR002347">
    <property type="entry name" value="SDR_fam"/>
</dbReference>
<dbReference type="OrthoDB" id="517007at2"/>
<dbReference type="PRINTS" id="PR00080">
    <property type="entry name" value="SDRFAMILY"/>
</dbReference>
<evidence type="ECO:0000313" key="5">
    <source>
        <dbReference type="EMBL" id="EEH63324.1"/>
    </source>
</evidence>
<dbReference type="AlphaFoldDB" id="C0W1F8"/>
<dbReference type="GO" id="GO:0016491">
    <property type="term" value="F:oxidoreductase activity"/>
    <property type="evidence" value="ECO:0007669"/>
    <property type="project" value="UniProtKB-KW"/>
</dbReference>
<dbReference type="PANTHER" id="PTHR44196:SF1">
    <property type="entry name" value="DEHYDROGENASE_REDUCTASE SDR FAMILY MEMBER 7B"/>
    <property type="match status" value="1"/>
</dbReference>
<dbReference type="Proteomes" id="UP000010301">
    <property type="component" value="Unassembled WGS sequence"/>
</dbReference>
<dbReference type="NCBIfam" id="NF006073">
    <property type="entry name" value="PRK08219.1"/>
    <property type="match status" value="1"/>
</dbReference>
<evidence type="ECO:0000259" key="4">
    <source>
        <dbReference type="SMART" id="SM00822"/>
    </source>
</evidence>
<gene>
    <name evidence="5" type="ORF">HMPREF0044_1248</name>
</gene>
<dbReference type="STRING" id="525245.HMPREF0044_1248"/>
<organism evidence="5 6">
    <name type="scientific">Gleimia coleocanis DSM 15436</name>
    <dbReference type="NCBI Taxonomy" id="525245"/>
    <lineage>
        <taxon>Bacteria</taxon>
        <taxon>Bacillati</taxon>
        <taxon>Actinomycetota</taxon>
        <taxon>Actinomycetes</taxon>
        <taxon>Actinomycetales</taxon>
        <taxon>Actinomycetaceae</taxon>
        <taxon>Gleimia</taxon>
    </lineage>
</organism>
<proteinExistence type="inferred from homology"/>
<name>C0W1F8_9ACTO</name>
<feature type="domain" description="Ketoreductase" evidence="4">
    <location>
        <begin position="2"/>
        <end position="193"/>
    </location>
</feature>
<keyword evidence="6" id="KW-1185">Reference proteome</keyword>
<dbReference type="PANTHER" id="PTHR44196">
    <property type="entry name" value="DEHYDROGENASE/REDUCTASE SDR FAMILY MEMBER 7B"/>
    <property type="match status" value="1"/>
</dbReference>
<comment type="similarity">
    <text evidence="1 3">Belongs to the short-chain dehydrogenases/reductases (SDR) family.</text>
</comment>
<evidence type="ECO:0000313" key="6">
    <source>
        <dbReference type="Proteomes" id="UP000010301"/>
    </source>
</evidence>
<dbReference type="eggNOG" id="COG4221">
    <property type="taxonomic scope" value="Bacteria"/>
</dbReference>
<keyword evidence="2" id="KW-0560">Oxidoreductase</keyword>
<dbReference type="EMBL" id="ACFG01000034">
    <property type="protein sequence ID" value="EEH63324.1"/>
    <property type="molecule type" value="Genomic_DNA"/>
</dbReference>
<dbReference type="SMART" id="SM00822">
    <property type="entry name" value="PKS_KR"/>
    <property type="match status" value="1"/>
</dbReference>
<dbReference type="HOGENOM" id="CLU_010194_2_10_11"/>
<dbReference type="RefSeq" id="WP_006546106.1">
    <property type="nucleotide sequence ID" value="NZ_DS999540.1"/>
</dbReference>
<dbReference type="PRINTS" id="PR00081">
    <property type="entry name" value="GDHRDH"/>
</dbReference>
<evidence type="ECO:0000256" key="2">
    <source>
        <dbReference type="ARBA" id="ARBA00023002"/>
    </source>
</evidence>
<reference evidence="5 6" key="1">
    <citation type="submission" date="2009-01" db="EMBL/GenBank/DDBJ databases">
        <authorList>
            <person name="Qin X."/>
            <person name="Bachman B."/>
            <person name="Battles P."/>
            <person name="Bell A."/>
            <person name="Bess C."/>
            <person name="Bickham C."/>
            <person name="Chaboub L."/>
            <person name="Chen D."/>
            <person name="Coyle M."/>
            <person name="Deiros D.R."/>
            <person name="Dinh H."/>
            <person name="Forbes L."/>
            <person name="Fowler G."/>
            <person name="Francisco L."/>
            <person name="Fu Q."/>
            <person name="Gubbala S."/>
            <person name="Hale W."/>
            <person name="Han Y."/>
            <person name="Hemphill L."/>
            <person name="Highlander S.K."/>
            <person name="Hirani K."/>
            <person name="Hogues M."/>
            <person name="Jackson L."/>
            <person name="Jakkamsetti A."/>
            <person name="Javaid M."/>
            <person name="Jiang H."/>
            <person name="Korchina V."/>
            <person name="Kovar C."/>
            <person name="Lara F."/>
            <person name="Lee S."/>
            <person name="Mata R."/>
            <person name="Mathew T."/>
            <person name="Moen C."/>
            <person name="Morales K."/>
            <person name="Munidasa M."/>
            <person name="Nazareth L."/>
            <person name="Ngo R."/>
            <person name="Nguyen L."/>
            <person name="Okwuonu G."/>
            <person name="Ongeri F."/>
            <person name="Patil S."/>
            <person name="Petrosino J."/>
            <person name="Pham C."/>
            <person name="Pham P."/>
            <person name="Pu L.-L."/>
            <person name="Puazo M."/>
            <person name="Raj R."/>
            <person name="Reid J."/>
            <person name="Rouhana J."/>
            <person name="Saada N."/>
            <person name="Shang Y."/>
            <person name="Simmons D."/>
            <person name="Thornton R."/>
            <person name="Warren J."/>
            <person name="Weissenberger G."/>
            <person name="Zhang J."/>
            <person name="Zhang L."/>
            <person name="Zhou C."/>
            <person name="Zhu D."/>
            <person name="Muzny D."/>
            <person name="Worley K."/>
            <person name="Gibbs R."/>
        </authorList>
    </citation>
    <scope>NUCLEOTIDE SEQUENCE [LARGE SCALE GENOMIC DNA]</scope>
    <source>
        <strain evidence="5 6">DSM 15436</strain>
    </source>
</reference>
<accession>C0W1F8</accession>
<evidence type="ECO:0000256" key="1">
    <source>
        <dbReference type="ARBA" id="ARBA00006484"/>
    </source>
</evidence>
<sequence length="223" mass="23572">MRKILITGATRGIGKAICAELAADTHILVGGRNAEAVANLVAQLPCASPFVADLLSEDEVTKACAEISELDGLVLNAGIGFAKTVADTTRAEWTEMLLTNVVAQADLTRQLLPALRATRGQVVAINSGAGFNAGPGWAAYSASKFAFRAFTDSLREEERGKIRVSSVHPGRVDTDMQIALQESFGRAYNPADHLRPESVAKAVRAVLDATPEACLETVSVRPA</sequence>
<dbReference type="GO" id="GO:0016020">
    <property type="term" value="C:membrane"/>
    <property type="evidence" value="ECO:0007669"/>
    <property type="project" value="TreeGrafter"/>
</dbReference>